<dbReference type="Gene3D" id="3.40.50.1820">
    <property type="entry name" value="alpha/beta hydrolase"/>
    <property type="match status" value="1"/>
</dbReference>
<dbReference type="SUPFAM" id="SSF53474">
    <property type="entry name" value="alpha/beta-Hydrolases"/>
    <property type="match status" value="1"/>
</dbReference>
<name>A0AAW1PKT7_9CHLO</name>
<comment type="similarity">
    <text evidence="2">Belongs to the AB hydrolase superfamily. Epoxide hydrolase family.</text>
</comment>
<dbReference type="EMBL" id="JALJOR010000011">
    <property type="protein sequence ID" value="KAK9809146.1"/>
    <property type="molecule type" value="Genomic_DNA"/>
</dbReference>
<dbReference type="Pfam" id="PF00561">
    <property type="entry name" value="Abhydrolase_1"/>
    <property type="match status" value="1"/>
</dbReference>
<evidence type="ECO:0000313" key="6">
    <source>
        <dbReference type="Proteomes" id="UP001489004"/>
    </source>
</evidence>
<sequence>MGRGHGHDLDDLDRDRPCAGSQSGVQAKEILQKKGSLGNKISGPNPGLAHSYVTVNGVRLHTVSTGRAAGKKLLLLIHGFPELWYSWRYQLQAFCDDFEVLAFDLRGYGDSDRPQGLEHYTMDKLVGDVVGLVKELGYKSACLMGHDWGGNIAWHVAAVHPEVVERLVICCSPHPSAYNENMDSDQRNRFWYMLLFQGPKVPELYFSHTDFAQLAAMFMHGGKMGMQRADAFTMDDLERAMSAPIRTPTLILWGDSDAFMGKQLLRGIEKHVVDVSVHMLHKCSHWAQQDRPMEVNAAVQEFLTEKAGVVTSIAAPVSEHAATTWH</sequence>
<dbReference type="Proteomes" id="UP001489004">
    <property type="component" value="Unassembled WGS sequence"/>
</dbReference>
<dbReference type="AlphaFoldDB" id="A0AAW1PKT7"/>
<evidence type="ECO:0000256" key="2">
    <source>
        <dbReference type="ARBA" id="ARBA00038334"/>
    </source>
</evidence>
<feature type="compositionally biased region" description="Basic and acidic residues" evidence="3">
    <location>
        <begin position="1"/>
        <end position="17"/>
    </location>
</feature>
<dbReference type="PANTHER" id="PTHR43329">
    <property type="entry name" value="EPOXIDE HYDROLASE"/>
    <property type="match status" value="1"/>
</dbReference>
<gene>
    <name evidence="5" type="ORF">WJX72_010179</name>
</gene>
<evidence type="ECO:0000313" key="5">
    <source>
        <dbReference type="EMBL" id="KAK9809146.1"/>
    </source>
</evidence>
<dbReference type="InterPro" id="IPR000073">
    <property type="entry name" value="AB_hydrolase_1"/>
</dbReference>
<proteinExistence type="inferred from homology"/>
<dbReference type="GO" id="GO:0016787">
    <property type="term" value="F:hydrolase activity"/>
    <property type="evidence" value="ECO:0007669"/>
    <property type="project" value="UniProtKB-KW"/>
</dbReference>
<dbReference type="PRINTS" id="PR00111">
    <property type="entry name" value="ABHYDROLASE"/>
</dbReference>
<dbReference type="PRINTS" id="PR00412">
    <property type="entry name" value="EPOXHYDRLASE"/>
</dbReference>
<evidence type="ECO:0000256" key="1">
    <source>
        <dbReference type="ARBA" id="ARBA00022801"/>
    </source>
</evidence>
<keyword evidence="1" id="KW-0378">Hydrolase</keyword>
<organism evidence="5 6">
    <name type="scientific">[Myrmecia] bisecta</name>
    <dbReference type="NCBI Taxonomy" id="41462"/>
    <lineage>
        <taxon>Eukaryota</taxon>
        <taxon>Viridiplantae</taxon>
        <taxon>Chlorophyta</taxon>
        <taxon>core chlorophytes</taxon>
        <taxon>Trebouxiophyceae</taxon>
        <taxon>Trebouxiales</taxon>
        <taxon>Trebouxiaceae</taxon>
        <taxon>Myrmecia</taxon>
    </lineage>
</organism>
<dbReference type="InterPro" id="IPR000639">
    <property type="entry name" value="Epox_hydrolase-like"/>
</dbReference>
<feature type="region of interest" description="Disordered" evidence="3">
    <location>
        <begin position="1"/>
        <end position="24"/>
    </location>
</feature>
<comment type="caution">
    <text evidence="5">The sequence shown here is derived from an EMBL/GenBank/DDBJ whole genome shotgun (WGS) entry which is preliminary data.</text>
</comment>
<protein>
    <recommendedName>
        <fullName evidence="4">AB hydrolase-1 domain-containing protein</fullName>
    </recommendedName>
</protein>
<feature type="domain" description="AB hydrolase-1" evidence="4">
    <location>
        <begin position="73"/>
        <end position="184"/>
    </location>
</feature>
<dbReference type="InterPro" id="IPR029058">
    <property type="entry name" value="AB_hydrolase_fold"/>
</dbReference>
<keyword evidence="6" id="KW-1185">Reference proteome</keyword>
<evidence type="ECO:0000256" key="3">
    <source>
        <dbReference type="SAM" id="MobiDB-lite"/>
    </source>
</evidence>
<accession>A0AAW1PKT7</accession>
<evidence type="ECO:0000259" key="4">
    <source>
        <dbReference type="Pfam" id="PF00561"/>
    </source>
</evidence>
<reference evidence="5 6" key="1">
    <citation type="journal article" date="2024" name="Nat. Commun.">
        <title>Phylogenomics reveals the evolutionary origins of lichenization in chlorophyte algae.</title>
        <authorList>
            <person name="Puginier C."/>
            <person name="Libourel C."/>
            <person name="Otte J."/>
            <person name="Skaloud P."/>
            <person name="Haon M."/>
            <person name="Grisel S."/>
            <person name="Petersen M."/>
            <person name="Berrin J.G."/>
            <person name="Delaux P.M."/>
            <person name="Dal Grande F."/>
            <person name="Keller J."/>
        </authorList>
    </citation>
    <scope>NUCLEOTIDE SEQUENCE [LARGE SCALE GENOMIC DNA]</scope>
    <source>
        <strain evidence="5 6">SAG 2043</strain>
    </source>
</reference>